<dbReference type="Proteomes" id="UP000324222">
    <property type="component" value="Unassembled WGS sequence"/>
</dbReference>
<reference evidence="1 2" key="1">
    <citation type="submission" date="2019-05" db="EMBL/GenBank/DDBJ databases">
        <title>Another draft genome of Portunus trituberculatus and its Hox gene families provides insights of decapod evolution.</title>
        <authorList>
            <person name="Jeong J.-H."/>
            <person name="Song I."/>
            <person name="Kim S."/>
            <person name="Choi T."/>
            <person name="Kim D."/>
            <person name="Ryu S."/>
            <person name="Kim W."/>
        </authorList>
    </citation>
    <scope>NUCLEOTIDE SEQUENCE [LARGE SCALE GENOMIC DNA]</scope>
    <source>
        <tissue evidence="1">Muscle</tissue>
    </source>
</reference>
<sequence length="110" mass="11568">MLRPATQPGCVSSLFLLWGPGSPSNGVLFGHNSTSTAYRAYARCPTESVILVNGHTAPAQLATSLAGSSELSRVLLSPAASLARRRSFNMAGQSISFSFITGVEPTSRRL</sequence>
<gene>
    <name evidence="1" type="ORF">E2C01_041280</name>
</gene>
<comment type="caution">
    <text evidence="1">The sequence shown here is derived from an EMBL/GenBank/DDBJ whole genome shotgun (WGS) entry which is preliminary data.</text>
</comment>
<accession>A0A5B7FIT8</accession>
<name>A0A5B7FIT8_PORTR</name>
<keyword evidence="2" id="KW-1185">Reference proteome</keyword>
<dbReference type="EMBL" id="VSRR010007788">
    <property type="protein sequence ID" value="MPC47530.1"/>
    <property type="molecule type" value="Genomic_DNA"/>
</dbReference>
<evidence type="ECO:0000313" key="2">
    <source>
        <dbReference type="Proteomes" id="UP000324222"/>
    </source>
</evidence>
<dbReference type="AlphaFoldDB" id="A0A5B7FIT8"/>
<proteinExistence type="predicted"/>
<organism evidence="1 2">
    <name type="scientific">Portunus trituberculatus</name>
    <name type="common">Swimming crab</name>
    <name type="synonym">Neptunus trituberculatus</name>
    <dbReference type="NCBI Taxonomy" id="210409"/>
    <lineage>
        <taxon>Eukaryota</taxon>
        <taxon>Metazoa</taxon>
        <taxon>Ecdysozoa</taxon>
        <taxon>Arthropoda</taxon>
        <taxon>Crustacea</taxon>
        <taxon>Multicrustacea</taxon>
        <taxon>Malacostraca</taxon>
        <taxon>Eumalacostraca</taxon>
        <taxon>Eucarida</taxon>
        <taxon>Decapoda</taxon>
        <taxon>Pleocyemata</taxon>
        <taxon>Brachyura</taxon>
        <taxon>Eubrachyura</taxon>
        <taxon>Portunoidea</taxon>
        <taxon>Portunidae</taxon>
        <taxon>Portuninae</taxon>
        <taxon>Portunus</taxon>
    </lineage>
</organism>
<protein>
    <submittedName>
        <fullName evidence="1">Uncharacterized protein</fullName>
    </submittedName>
</protein>
<evidence type="ECO:0000313" key="1">
    <source>
        <dbReference type="EMBL" id="MPC47530.1"/>
    </source>
</evidence>